<keyword evidence="1" id="KW-1133">Transmembrane helix</keyword>
<gene>
    <name evidence="2" type="ORF">C6Y40_04180</name>
</gene>
<proteinExistence type="predicted"/>
<organism evidence="2 3">
    <name type="scientific">Alteromonas alba</name>
    <dbReference type="NCBI Taxonomy" id="2079529"/>
    <lineage>
        <taxon>Bacteria</taxon>
        <taxon>Pseudomonadati</taxon>
        <taxon>Pseudomonadota</taxon>
        <taxon>Gammaproteobacteria</taxon>
        <taxon>Alteromonadales</taxon>
        <taxon>Alteromonadaceae</taxon>
        <taxon>Alteromonas/Salinimonas group</taxon>
        <taxon>Alteromonas</taxon>
    </lineage>
</organism>
<evidence type="ECO:0008006" key="4">
    <source>
        <dbReference type="Google" id="ProtNLM"/>
    </source>
</evidence>
<sequence>MAKINTASGWGLICAFSIAVSWVIVFWINPAFLTDTNVKEQVITEYPTALLLWYLLDWVIFGIAAALFSFAVTDLFSKHFSLKLLLINLASISFAAYCIAVGLTEILAVLTQISLSEKEKHLQFKAFTALLQKLRGSTEFSGDIWLILLNLWLFSKKRVNRVITGAGVANGSLGILILFYPRYALVVFYVTLNLLWFLSMSIHLLLSGKPKTQVE</sequence>
<keyword evidence="3" id="KW-1185">Reference proteome</keyword>
<dbReference type="EMBL" id="PVNP01000032">
    <property type="protein sequence ID" value="PRO74889.1"/>
    <property type="molecule type" value="Genomic_DNA"/>
</dbReference>
<evidence type="ECO:0000256" key="1">
    <source>
        <dbReference type="SAM" id="Phobius"/>
    </source>
</evidence>
<feature type="transmembrane region" description="Helical" evidence="1">
    <location>
        <begin position="186"/>
        <end position="206"/>
    </location>
</feature>
<name>A0A2S9VEL0_9ALTE</name>
<dbReference type="Proteomes" id="UP000238949">
    <property type="component" value="Unassembled WGS sequence"/>
</dbReference>
<dbReference type="RefSeq" id="WP_105933485.1">
    <property type="nucleotide sequence ID" value="NZ_PVNP01000032.1"/>
</dbReference>
<dbReference type="AlphaFoldDB" id="A0A2S9VEL0"/>
<feature type="transmembrane region" description="Helical" evidence="1">
    <location>
        <begin position="84"/>
        <end position="114"/>
    </location>
</feature>
<feature type="transmembrane region" description="Helical" evidence="1">
    <location>
        <begin position="162"/>
        <end position="180"/>
    </location>
</feature>
<feature type="transmembrane region" description="Helical" evidence="1">
    <location>
        <begin position="12"/>
        <end position="32"/>
    </location>
</feature>
<keyword evidence="1" id="KW-0812">Transmembrane</keyword>
<feature type="transmembrane region" description="Helical" evidence="1">
    <location>
        <begin position="52"/>
        <end position="72"/>
    </location>
</feature>
<evidence type="ECO:0000313" key="2">
    <source>
        <dbReference type="EMBL" id="PRO74889.1"/>
    </source>
</evidence>
<reference evidence="3" key="1">
    <citation type="journal article" date="2020" name="Int. J. Syst. Evol. Microbiol.">
        <title>Alteromonas alba sp. nov., a marine bacterium isolated from the seawater of the West Pacific Ocean.</title>
        <authorList>
            <person name="Sun C."/>
            <person name="Wu Y.-H."/>
            <person name="Xamxidin M."/>
            <person name="Cheng H."/>
            <person name="Xu X.-W."/>
        </authorList>
    </citation>
    <scope>NUCLEOTIDE SEQUENCE [LARGE SCALE GENOMIC DNA]</scope>
    <source>
        <strain evidence="3">190</strain>
    </source>
</reference>
<comment type="caution">
    <text evidence="2">The sequence shown here is derived from an EMBL/GenBank/DDBJ whole genome shotgun (WGS) entry which is preliminary data.</text>
</comment>
<protein>
    <recommendedName>
        <fullName evidence="4">DUF4386 domain-containing protein</fullName>
    </recommendedName>
</protein>
<evidence type="ECO:0000313" key="3">
    <source>
        <dbReference type="Proteomes" id="UP000238949"/>
    </source>
</evidence>
<dbReference type="OrthoDB" id="10013181at2"/>
<keyword evidence="1" id="KW-0472">Membrane</keyword>
<accession>A0A2S9VEL0</accession>